<dbReference type="PANTHER" id="PTHR47043:SF1">
    <property type="entry name" value="UDP-N-ACETYLGLUCOSAMINE TRANSFERASE SUBUNIT ALG13"/>
    <property type="match status" value="1"/>
</dbReference>
<dbReference type="GO" id="GO:0043541">
    <property type="term" value="C:UDP-N-acetylglucosamine transferase complex"/>
    <property type="evidence" value="ECO:0007669"/>
    <property type="project" value="TreeGrafter"/>
</dbReference>
<comment type="caution">
    <text evidence="9">The sequence shown here is derived from an EMBL/GenBank/DDBJ whole genome shotgun (WGS) entry which is preliminary data.</text>
</comment>
<protein>
    <recommendedName>
        <fullName evidence="3 7">UDP-N-acetylglucosamine transferase subunit ALG13</fullName>
        <ecNumber evidence="2 7">2.4.1.141</ecNumber>
    </recommendedName>
    <alternativeName>
        <fullName evidence="5 7">Asparagine-linked glycosylation protein 13</fullName>
    </alternativeName>
</protein>
<evidence type="ECO:0000256" key="5">
    <source>
        <dbReference type="ARBA" id="ARBA00032061"/>
    </source>
</evidence>
<comment type="function">
    <text evidence="4 7">Involved in protein N-glycosylation. Essential for the second step of the dolichol-linked oligosaccharide pathway.</text>
</comment>
<evidence type="ECO:0000256" key="1">
    <source>
        <dbReference type="ARBA" id="ARBA00011198"/>
    </source>
</evidence>
<evidence type="ECO:0000256" key="3">
    <source>
        <dbReference type="ARBA" id="ARBA00017468"/>
    </source>
</evidence>
<keyword evidence="7" id="KW-0808">Transferase</keyword>
<dbReference type="OrthoDB" id="20273at2759"/>
<comment type="subunit">
    <text evidence="1 7">Heterodimer with ALG14 to form a functional enzyme.</text>
</comment>
<dbReference type="PANTHER" id="PTHR47043">
    <property type="entry name" value="UDP-N-ACETYLGLUCOSAMINE TRANSFERASE SUBUNIT ALG13"/>
    <property type="match status" value="1"/>
</dbReference>
<evidence type="ECO:0000256" key="6">
    <source>
        <dbReference type="ARBA" id="ARBA00048184"/>
    </source>
</evidence>
<evidence type="ECO:0000256" key="4">
    <source>
        <dbReference type="ARBA" id="ARBA00024804"/>
    </source>
</evidence>
<dbReference type="Pfam" id="PF04101">
    <property type="entry name" value="Glyco_tran_28_C"/>
    <property type="match status" value="1"/>
</dbReference>
<dbReference type="GO" id="GO:0006488">
    <property type="term" value="P:dolichol-linked oligosaccharide biosynthetic process"/>
    <property type="evidence" value="ECO:0007669"/>
    <property type="project" value="TreeGrafter"/>
</dbReference>
<reference evidence="9" key="1">
    <citation type="journal article" date="2019" name="G3 (Bethesda)">
        <title>Genome Assemblies of Two Rare Opportunistic Yeast Pathogens: Diutina rugosa (syn. Candida rugosa) and Trichomonascus ciferrii (syn. Candida ciferrii).</title>
        <authorList>
            <person name="Mixao V."/>
            <person name="Saus E."/>
            <person name="Hansen A.P."/>
            <person name="Lass-Florl C."/>
            <person name="Gabaldon T."/>
        </authorList>
    </citation>
    <scope>NUCLEOTIDE SEQUENCE</scope>
    <source>
        <strain evidence="9">CBS 4856</strain>
    </source>
</reference>
<comment type="subcellular location">
    <subcellularLocation>
        <location evidence="7">Endoplasmic reticulum</location>
    </subcellularLocation>
</comment>
<gene>
    <name evidence="7" type="primary">ALG13</name>
    <name evidence="9" type="ORF">TRICI_002401</name>
</gene>
<dbReference type="Proteomes" id="UP000761534">
    <property type="component" value="Unassembled WGS sequence"/>
</dbReference>
<evidence type="ECO:0000256" key="2">
    <source>
        <dbReference type="ARBA" id="ARBA00012614"/>
    </source>
</evidence>
<keyword evidence="10" id="KW-1185">Reference proteome</keyword>
<comment type="catalytic activity">
    <reaction evidence="6">
        <text>an N-acetyl-alpha-D-glucosaminyl-diphospho-di-trans,poly-cis-dolichol + UDP-N-acetyl-alpha-D-glucosamine = an N,N'-diacetylchitobiosyl-diphospho-di-trans,poly-cis-dolichol + UDP + H(+)</text>
        <dbReference type="Rhea" id="RHEA:23380"/>
        <dbReference type="Rhea" id="RHEA-COMP:19507"/>
        <dbReference type="Rhea" id="RHEA-COMP:19510"/>
        <dbReference type="ChEBI" id="CHEBI:15378"/>
        <dbReference type="ChEBI" id="CHEBI:57269"/>
        <dbReference type="ChEBI" id="CHEBI:57705"/>
        <dbReference type="ChEBI" id="CHEBI:58223"/>
        <dbReference type="ChEBI" id="CHEBI:58427"/>
        <dbReference type="EC" id="2.4.1.141"/>
    </reaction>
</comment>
<evidence type="ECO:0000313" key="9">
    <source>
        <dbReference type="EMBL" id="KAA8915480.1"/>
    </source>
</evidence>
<keyword evidence="7" id="KW-0328">Glycosyltransferase</keyword>
<organism evidence="9 10">
    <name type="scientific">Trichomonascus ciferrii</name>
    <dbReference type="NCBI Taxonomy" id="44093"/>
    <lineage>
        <taxon>Eukaryota</taxon>
        <taxon>Fungi</taxon>
        <taxon>Dikarya</taxon>
        <taxon>Ascomycota</taxon>
        <taxon>Saccharomycotina</taxon>
        <taxon>Dipodascomycetes</taxon>
        <taxon>Dipodascales</taxon>
        <taxon>Trichomonascaceae</taxon>
        <taxon>Trichomonascus</taxon>
        <taxon>Trichomonascus ciferrii complex</taxon>
    </lineage>
</organism>
<dbReference type="SUPFAM" id="SSF53756">
    <property type="entry name" value="UDP-Glycosyltransferase/glycogen phosphorylase"/>
    <property type="match status" value="1"/>
</dbReference>
<dbReference type="AlphaFoldDB" id="A0A642V628"/>
<dbReference type="VEuPathDB" id="FungiDB:TRICI_002401"/>
<dbReference type="InterPro" id="IPR052474">
    <property type="entry name" value="UDP-GlcNAc_transferase"/>
</dbReference>
<dbReference type="Gene3D" id="3.40.50.2000">
    <property type="entry name" value="Glycogen Phosphorylase B"/>
    <property type="match status" value="1"/>
</dbReference>
<accession>A0A642V628</accession>
<feature type="domain" description="Glycosyl transferase family 28 C-terminal" evidence="8">
    <location>
        <begin position="6"/>
        <end position="129"/>
    </location>
</feature>
<evidence type="ECO:0000313" key="10">
    <source>
        <dbReference type="Proteomes" id="UP000761534"/>
    </source>
</evidence>
<sequence>MTDGGVVLVTTGATIPFEALIRSVLSEAVLKKFAELGFGKLLVQYGKGEKLFHACTAEHGNQPLTISGFDFVPDLGETMKQADLVISHAGTGSILDALRAGKKLIVVVNDSLMENHQLEIANEFANSNYLLMSNPSTS</sequence>
<evidence type="ECO:0000256" key="7">
    <source>
        <dbReference type="RuleBase" id="RU362128"/>
    </source>
</evidence>
<dbReference type="InterPro" id="IPR007235">
    <property type="entry name" value="Glyco_trans_28_C"/>
</dbReference>
<name>A0A642V628_9ASCO</name>
<comment type="similarity">
    <text evidence="7">Belongs to the glycosyltransferase 28 family.</text>
</comment>
<evidence type="ECO:0000259" key="8">
    <source>
        <dbReference type="Pfam" id="PF04101"/>
    </source>
</evidence>
<dbReference type="EMBL" id="SWFS01000163">
    <property type="protein sequence ID" value="KAA8915480.1"/>
    <property type="molecule type" value="Genomic_DNA"/>
</dbReference>
<proteinExistence type="inferred from homology"/>
<keyword evidence="7" id="KW-0256">Endoplasmic reticulum</keyword>
<dbReference type="EC" id="2.4.1.141" evidence="2 7"/>
<dbReference type="GO" id="GO:0004577">
    <property type="term" value="F:N-acetylglucosaminyldiphosphodolichol N-acetylglucosaminyltransferase activity"/>
    <property type="evidence" value="ECO:0007669"/>
    <property type="project" value="UniProtKB-EC"/>
</dbReference>